<dbReference type="PANTHER" id="PTHR45969">
    <property type="entry name" value="RING ZINC FINGER PROTEIN-RELATED"/>
    <property type="match status" value="1"/>
</dbReference>
<evidence type="ECO:0000313" key="10">
    <source>
        <dbReference type="Proteomes" id="UP000636800"/>
    </source>
</evidence>
<dbReference type="Pfam" id="PF13639">
    <property type="entry name" value="zf-RING_2"/>
    <property type="match status" value="1"/>
</dbReference>
<evidence type="ECO:0000256" key="4">
    <source>
        <dbReference type="PROSITE-ProRule" id="PRU00175"/>
    </source>
</evidence>
<keyword evidence="10" id="KW-1185">Reference proteome</keyword>
<reference evidence="10 11" key="1">
    <citation type="journal article" date="2020" name="Nat. Food">
        <title>A phased Vanilla planifolia genome enables genetic improvement of flavour and production.</title>
        <authorList>
            <person name="Hasing T."/>
            <person name="Tang H."/>
            <person name="Brym M."/>
            <person name="Khazi F."/>
            <person name="Huang T."/>
            <person name="Chambers A.H."/>
        </authorList>
    </citation>
    <scope>NUCLEOTIDE SEQUENCE [LARGE SCALE GENOMIC DNA]</scope>
    <source>
        <tissue evidence="8">Leaf</tissue>
    </source>
</reference>
<keyword evidence="2 4" id="KW-0863">Zinc-finger</keyword>
<feature type="signal peptide" evidence="6">
    <location>
        <begin position="1"/>
        <end position="21"/>
    </location>
</feature>
<dbReference type="Proteomes" id="UP000639772">
    <property type="component" value="Chromosome 10"/>
</dbReference>
<dbReference type="InterPro" id="IPR001841">
    <property type="entry name" value="Znf_RING"/>
</dbReference>
<keyword evidence="1" id="KW-0479">Metal-binding</keyword>
<dbReference type="OrthoDB" id="785686at2759"/>
<dbReference type="SUPFAM" id="SSF57850">
    <property type="entry name" value="RING/U-box"/>
    <property type="match status" value="1"/>
</dbReference>
<dbReference type="PROSITE" id="PS50089">
    <property type="entry name" value="ZF_RING_2"/>
    <property type="match status" value="1"/>
</dbReference>
<dbReference type="GO" id="GO:0061630">
    <property type="term" value="F:ubiquitin protein ligase activity"/>
    <property type="evidence" value="ECO:0007669"/>
    <property type="project" value="TreeGrafter"/>
</dbReference>
<dbReference type="GO" id="GO:0016567">
    <property type="term" value="P:protein ubiquitination"/>
    <property type="evidence" value="ECO:0007669"/>
    <property type="project" value="TreeGrafter"/>
</dbReference>
<dbReference type="AlphaFoldDB" id="A0A835UJ83"/>
<keyword evidence="6" id="KW-0732">Signal</keyword>
<dbReference type="EMBL" id="JADCNL010000010">
    <property type="protein sequence ID" value="KAG0463702.1"/>
    <property type="molecule type" value="Genomic_DNA"/>
</dbReference>
<evidence type="ECO:0000313" key="9">
    <source>
        <dbReference type="EMBL" id="KAG0465073.1"/>
    </source>
</evidence>
<accession>A0A835UJ83</accession>
<dbReference type="InterPro" id="IPR013083">
    <property type="entry name" value="Znf_RING/FYVE/PHD"/>
</dbReference>
<evidence type="ECO:0000256" key="2">
    <source>
        <dbReference type="ARBA" id="ARBA00022771"/>
    </source>
</evidence>
<sequence length="130" mass="13966">MGFFTIFSTVISFLSPQGMLASLRSLLQVSDDPPAFMGPDCAVCLCSIGSRTEMLALRCSHVFHKPCVEAWAKHRGSTCPLCRDSFSPPPPPPSSSSSSSVSLSISHGGGSTIAIFPFAKSRKRDVCWIR</sequence>
<dbReference type="PANTHER" id="PTHR45969:SF69">
    <property type="entry name" value="FINGER DOMAIN PROTEIN, PUTATIVE (AFU_ORTHOLOGUE AFUA_3G12190)-RELATED"/>
    <property type="match status" value="1"/>
</dbReference>
<comment type="caution">
    <text evidence="8">The sequence shown here is derived from an EMBL/GenBank/DDBJ whole genome shotgun (WGS) entry which is preliminary data.</text>
</comment>
<evidence type="ECO:0000256" key="6">
    <source>
        <dbReference type="SAM" id="SignalP"/>
    </source>
</evidence>
<organism evidence="8 10">
    <name type="scientific">Vanilla planifolia</name>
    <name type="common">Vanilla</name>
    <dbReference type="NCBI Taxonomy" id="51239"/>
    <lineage>
        <taxon>Eukaryota</taxon>
        <taxon>Viridiplantae</taxon>
        <taxon>Streptophyta</taxon>
        <taxon>Embryophyta</taxon>
        <taxon>Tracheophyta</taxon>
        <taxon>Spermatophyta</taxon>
        <taxon>Magnoliopsida</taxon>
        <taxon>Liliopsida</taxon>
        <taxon>Asparagales</taxon>
        <taxon>Orchidaceae</taxon>
        <taxon>Vanilloideae</taxon>
        <taxon>Vanilleae</taxon>
        <taxon>Vanilla</taxon>
    </lineage>
</organism>
<gene>
    <name evidence="9" type="ORF">HPP92_019237</name>
    <name evidence="8" type="ORF">HPP92_019771</name>
</gene>
<feature type="chain" id="PRO_5033643067" description="RING-type domain-containing protein" evidence="6">
    <location>
        <begin position="22"/>
        <end position="130"/>
    </location>
</feature>
<evidence type="ECO:0000313" key="8">
    <source>
        <dbReference type="EMBL" id="KAG0463702.1"/>
    </source>
</evidence>
<proteinExistence type="predicted"/>
<feature type="compositionally biased region" description="Low complexity" evidence="5">
    <location>
        <begin position="95"/>
        <end position="106"/>
    </location>
</feature>
<dbReference type="SMART" id="SM00184">
    <property type="entry name" value="RING"/>
    <property type="match status" value="1"/>
</dbReference>
<evidence type="ECO:0000256" key="3">
    <source>
        <dbReference type="ARBA" id="ARBA00022833"/>
    </source>
</evidence>
<feature type="domain" description="RING-type" evidence="7">
    <location>
        <begin position="41"/>
        <end position="83"/>
    </location>
</feature>
<dbReference type="Proteomes" id="UP000636800">
    <property type="component" value="Chromosome 10"/>
</dbReference>
<protein>
    <recommendedName>
        <fullName evidence="7">RING-type domain-containing protein</fullName>
    </recommendedName>
</protein>
<evidence type="ECO:0000256" key="5">
    <source>
        <dbReference type="SAM" id="MobiDB-lite"/>
    </source>
</evidence>
<feature type="region of interest" description="Disordered" evidence="5">
    <location>
        <begin position="85"/>
        <end position="106"/>
    </location>
</feature>
<name>A0A835UJ83_VANPL</name>
<keyword evidence="3" id="KW-0862">Zinc</keyword>
<dbReference type="Gene3D" id="3.30.40.10">
    <property type="entry name" value="Zinc/RING finger domain, C3HC4 (zinc finger)"/>
    <property type="match status" value="1"/>
</dbReference>
<dbReference type="EMBL" id="JADCNM010000010">
    <property type="protein sequence ID" value="KAG0465073.1"/>
    <property type="molecule type" value="Genomic_DNA"/>
</dbReference>
<evidence type="ECO:0000256" key="1">
    <source>
        <dbReference type="ARBA" id="ARBA00022723"/>
    </source>
</evidence>
<evidence type="ECO:0000313" key="11">
    <source>
        <dbReference type="Proteomes" id="UP000639772"/>
    </source>
</evidence>
<evidence type="ECO:0000259" key="7">
    <source>
        <dbReference type="PROSITE" id="PS50089"/>
    </source>
</evidence>
<dbReference type="GO" id="GO:0008270">
    <property type="term" value="F:zinc ion binding"/>
    <property type="evidence" value="ECO:0007669"/>
    <property type="project" value="UniProtKB-KW"/>
</dbReference>